<proteinExistence type="predicted"/>
<dbReference type="Proteomes" id="UP001142291">
    <property type="component" value="Unassembled WGS sequence"/>
</dbReference>
<protein>
    <recommendedName>
        <fullName evidence="3">DUF3263 domain-containing protein</fullName>
    </recommendedName>
</protein>
<dbReference type="Pfam" id="PF11662">
    <property type="entry name" value="DUF3263"/>
    <property type="match status" value="1"/>
</dbReference>
<evidence type="ECO:0008006" key="3">
    <source>
        <dbReference type="Google" id="ProtNLM"/>
    </source>
</evidence>
<reference evidence="1" key="2">
    <citation type="submission" date="2023-01" db="EMBL/GenBank/DDBJ databases">
        <authorList>
            <person name="Sun Q."/>
            <person name="Evtushenko L."/>
        </authorList>
    </citation>
    <scope>NUCLEOTIDE SEQUENCE</scope>
    <source>
        <strain evidence="1">VKM Ac-1940</strain>
    </source>
</reference>
<evidence type="ECO:0000313" key="1">
    <source>
        <dbReference type="EMBL" id="GLJ94653.1"/>
    </source>
</evidence>
<evidence type="ECO:0000313" key="2">
    <source>
        <dbReference type="Proteomes" id="UP001142291"/>
    </source>
</evidence>
<dbReference type="EMBL" id="BSER01000003">
    <property type="protein sequence ID" value="GLJ94653.1"/>
    <property type="molecule type" value="Genomic_DNA"/>
</dbReference>
<name>A0A9W6M5M9_9MICO</name>
<dbReference type="InterPro" id="IPR021678">
    <property type="entry name" value="DUF3263"/>
</dbReference>
<sequence length="107" mass="12284">MPTGSHDPTRVRAYSDDVTLSDRDRAVLDFESRWEGHGAAKEEAIRRELALTPARYYQLLERVIDAPDAVRHDAMLVHRLRRVRDARRHEREVRTGIAEAVRAGAAR</sequence>
<gene>
    <name evidence="1" type="ORF">GCM10017591_07140</name>
</gene>
<keyword evidence="2" id="KW-1185">Reference proteome</keyword>
<organism evidence="1 2">
    <name type="scientific">Microbacterium dextranolyticum</name>
    <dbReference type="NCBI Taxonomy" id="36806"/>
    <lineage>
        <taxon>Bacteria</taxon>
        <taxon>Bacillati</taxon>
        <taxon>Actinomycetota</taxon>
        <taxon>Actinomycetes</taxon>
        <taxon>Micrococcales</taxon>
        <taxon>Microbacteriaceae</taxon>
        <taxon>Microbacterium</taxon>
    </lineage>
</organism>
<comment type="caution">
    <text evidence="1">The sequence shown here is derived from an EMBL/GenBank/DDBJ whole genome shotgun (WGS) entry which is preliminary data.</text>
</comment>
<reference evidence="1" key="1">
    <citation type="journal article" date="2014" name="Int. J. Syst. Evol. Microbiol.">
        <title>Complete genome sequence of Corynebacterium casei LMG S-19264T (=DSM 44701T), isolated from a smear-ripened cheese.</title>
        <authorList>
            <consortium name="US DOE Joint Genome Institute (JGI-PGF)"/>
            <person name="Walter F."/>
            <person name="Albersmeier A."/>
            <person name="Kalinowski J."/>
            <person name="Ruckert C."/>
        </authorList>
    </citation>
    <scope>NUCLEOTIDE SEQUENCE</scope>
    <source>
        <strain evidence="1">VKM Ac-1940</strain>
    </source>
</reference>
<accession>A0A9W6M5M9</accession>
<dbReference type="AlphaFoldDB" id="A0A9W6M5M9"/>